<keyword evidence="2" id="KW-1015">Disulfide bond</keyword>
<feature type="domain" description="Apple" evidence="6">
    <location>
        <begin position="320"/>
        <end position="404"/>
    </location>
</feature>
<dbReference type="SMART" id="SM00108">
    <property type="entry name" value="B_lectin"/>
    <property type="match status" value="1"/>
</dbReference>
<dbReference type="EMBL" id="PGOL01005056">
    <property type="protein sequence ID" value="PKI35994.1"/>
    <property type="molecule type" value="Genomic_DNA"/>
</dbReference>
<dbReference type="Pfam" id="PF00954">
    <property type="entry name" value="S_locus_glycop"/>
    <property type="match status" value="1"/>
</dbReference>
<dbReference type="AlphaFoldDB" id="A0A218XDE2"/>
<evidence type="ECO:0000256" key="4">
    <source>
        <dbReference type="SAM" id="Phobius"/>
    </source>
</evidence>
<dbReference type="GeneID" id="116208897"/>
<dbReference type="InterPro" id="IPR036426">
    <property type="entry name" value="Bulb-type_lectin_dom_sf"/>
</dbReference>
<keyword evidence="4" id="KW-1133">Transmembrane helix</keyword>
<evidence type="ECO:0000256" key="1">
    <source>
        <dbReference type="ARBA" id="ARBA00022729"/>
    </source>
</evidence>
<dbReference type="InterPro" id="IPR051343">
    <property type="entry name" value="G-type_lectin_kinases/EP1-like"/>
</dbReference>
<gene>
    <name evidence="7" type="ORF">CDL15_Pgr002076</name>
    <name evidence="8" type="ORF">CRG98_043623</name>
</gene>
<dbReference type="Proteomes" id="UP000197138">
    <property type="component" value="Unassembled WGS sequence"/>
</dbReference>
<dbReference type="Pfam" id="PF01453">
    <property type="entry name" value="B_lectin"/>
    <property type="match status" value="1"/>
</dbReference>
<dbReference type="SUPFAM" id="SSF51110">
    <property type="entry name" value="alpha-D-mannose-specific plant lectins"/>
    <property type="match status" value="1"/>
</dbReference>
<dbReference type="PROSITE" id="PS50948">
    <property type="entry name" value="PAN"/>
    <property type="match status" value="1"/>
</dbReference>
<dbReference type="InterPro" id="IPR000858">
    <property type="entry name" value="S_locus_glycoprot_dom"/>
</dbReference>
<keyword evidence="4" id="KW-0472">Membrane</keyword>
<accession>A0A218XDE2</accession>
<evidence type="ECO:0000313" key="7">
    <source>
        <dbReference type="EMBL" id="OWM82501.1"/>
    </source>
</evidence>
<dbReference type="Proteomes" id="UP000233551">
    <property type="component" value="Unassembled WGS sequence"/>
</dbReference>
<keyword evidence="3" id="KW-0325">Glycoprotein</keyword>
<dbReference type="Pfam" id="PF00024">
    <property type="entry name" value="PAN_1"/>
    <property type="match status" value="1"/>
</dbReference>
<dbReference type="OrthoDB" id="590879at2759"/>
<protein>
    <recommendedName>
        <fullName evidence="6">Apple domain-containing protein</fullName>
    </recommendedName>
</protein>
<dbReference type="GO" id="GO:0048544">
    <property type="term" value="P:recognition of pollen"/>
    <property type="evidence" value="ECO:0007669"/>
    <property type="project" value="InterPro"/>
</dbReference>
<evidence type="ECO:0000259" key="6">
    <source>
        <dbReference type="PROSITE" id="PS50948"/>
    </source>
</evidence>
<reference evidence="8 10" key="3">
    <citation type="submission" date="2017-11" db="EMBL/GenBank/DDBJ databases">
        <title>De-novo sequencing of pomegranate (Punica granatum L.) genome.</title>
        <authorList>
            <person name="Akparov Z."/>
            <person name="Amiraslanov A."/>
            <person name="Hajiyeva S."/>
            <person name="Abbasov M."/>
            <person name="Kaur K."/>
            <person name="Hamwieh A."/>
            <person name="Solovyev V."/>
            <person name="Salamov A."/>
            <person name="Braich B."/>
            <person name="Kosarev P."/>
            <person name="Mahmoud A."/>
            <person name="Hajiyev E."/>
            <person name="Babayeva S."/>
            <person name="Izzatullayeva V."/>
            <person name="Mammadov A."/>
            <person name="Mammadov A."/>
            <person name="Sharifova S."/>
            <person name="Ojaghi J."/>
            <person name="Eynullazada K."/>
            <person name="Bayramov B."/>
            <person name="Abdulazimova A."/>
            <person name="Shahmuradov I."/>
        </authorList>
    </citation>
    <scope>NUCLEOTIDE SEQUENCE [LARGE SCALE GENOMIC DNA]</scope>
    <source>
        <strain evidence="8">AG2017</strain>
        <strain evidence="10">cv. AG2017</strain>
        <tissue evidence="8">Leaf</tissue>
    </source>
</reference>
<name>A0A218XDE2_PUNGR</name>
<feature type="signal peptide" evidence="5">
    <location>
        <begin position="1"/>
        <end position="22"/>
    </location>
</feature>
<dbReference type="InterPro" id="IPR003609">
    <property type="entry name" value="Pan_app"/>
</dbReference>
<keyword evidence="4" id="KW-0812">Transmembrane</keyword>
<evidence type="ECO:0000256" key="2">
    <source>
        <dbReference type="ARBA" id="ARBA00023157"/>
    </source>
</evidence>
<keyword evidence="1 5" id="KW-0732">Signal</keyword>
<evidence type="ECO:0000256" key="5">
    <source>
        <dbReference type="SAM" id="SignalP"/>
    </source>
</evidence>
<sequence>MALLRQTTLILAVTFLLGAAAAVETELLRGFTATPSRSDSVFQPILRDPTGNFSMGFLRINGSGLALAVVHVASSEPLWSADLADPARLSDRTELSFNGSLVISDPSTGVLWSTRTDGDRVVLLNSSDLQMQKTDPPAVLWQSFHFPTNTIVQNQNFTSNMSLVSSNGLYTMSLGDNFIGLYANFERGKEQMYWKHGALEARATIVEGAGPIYAQVNSDGYLAMYQNSSTAVDIETFSSFQKAVDSFVLVRLEPDGNLKGYYWNGSEWVMDYRAISDFCELPSPCGSYGLCARDNDSCTCLDNHTEPHSGGCGYGSGDLCEARTYNVHFRVLRRSGVELPYKELMGYQTVSSLEQCESICESNCRCWGAVYNNASGSCYVLDYPVQTLMSVDDETKLGYFKVISETGHRGKGYRIGFGVGVSMWVMLGLVVVGAIFGFGYYRRWRRRRGVSAYLEEANKVSPGPYKDLGSASFRSIEMSSG</sequence>
<dbReference type="InterPro" id="IPR001480">
    <property type="entry name" value="Bulb-type_lectin_dom"/>
</dbReference>
<dbReference type="EMBL" id="MTKT01002011">
    <property type="protein sequence ID" value="OWM82501.1"/>
    <property type="molecule type" value="Genomic_DNA"/>
</dbReference>
<dbReference type="PANTHER" id="PTHR47976:SF115">
    <property type="entry name" value="RECEPTOR-LIKE SERINE_THREONINE-PROTEIN KINASE"/>
    <property type="match status" value="1"/>
</dbReference>
<dbReference type="Gene3D" id="3.50.4.10">
    <property type="entry name" value="Hepatocyte Growth Factor"/>
    <property type="match status" value="1"/>
</dbReference>
<dbReference type="STRING" id="22663.A0A218XDE2"/>
<feature type="transmembrane region" description="Helical" evidence="4">
    <location>
        <begin position="415"/>
        <end position="441"/>
    </location>
</feature>
<feature type="chain" id="PRO_5014071936" description="Apple domain-containing protein" evidence="5">
    <location>
        <begin position="23"/>
        <end position="481"/>
    </location>
</feature>
<organism evidence="7 9">
    <name type="scientific">Punica granatum</name>
    <name type="common">Pomegranate</name>
    <dbReference type="NCBI Taxonomy" id="22663"/>
    <lineage>
        <taxon>Eukaryota</taxon>
        <taxon>Viridiplantae</taxon>
        <taxon>Streptophyta</taxon>
        <taxon>Embryophyta</taxon>
        <taxon>Tracheophyta</taxon>
        <taxon>Spermatophyta</taxon>
        <taxon>Magnoliopsida</taxon>
        <taxon>eudicotyledons</taxon>
        <taxon>Gunneridae</taxon>
        <taxon>Pentapetalae</taxon>
        <taxon>rosids</taxon>
        <taxon>malvids</taxon>
        <taxon>Myrtales</taxon>
        <taxon>Lythraceae</taxon>
        <taxon>Punica</taxon>
    </lineage>
</organism>
<evidence type="ECO:0000313" key="8">
    <source>
        <dbReference type="EMBL" id="PKI35994.1"/>
    </source>
</evidence>
<reference evidence="9" key="1">
    <citation type="journal article" date="2017" name="Plant J.">
        <title>The pomegranate (Punica granatum L.) genome and the genomics of punicalagin biosynthesis.</title>
        <authorList>
            <person name="Qin G."/>
            <person name="Xu C."/>
            <person name="Ming R."/>
            <person name="Tang H."/>
            <person name="Guyot R."/>
            <person name="Kramer E.M."/>
            <person name="Hu Y."/>
            <person name="Yi X."/>
            <person name="Qi Y."/>
            <person name="Xu X."/>
            <person name="Gao Z."/>
            <person name="Pan H."/>
            <person name="Jian J."/>
            <person name="Tian Y."/>
            <person name="Yue Z."/>
            <person name="Xu Y."/>
        </authorList>
    </citation>
    <scope>NUCLEOTIDE SEQUENCE [LARGE SCALE GENOMIC DNA]</scope>
    <source>
        <strain evidence="9">cv. Dabenzi</strain>
    </source>
</reference>
<evidence type="ECO:0000313" key="10">
    <source>
        <dbReference type="Proteomes" id="UP000233551"/>
    </source>
</evidence>
<keyword evidence="10" id="KW-1185">Reference proteome</keyword>
<dbReference type="PANTHER" id="PTHR47976">
    <property type="entry name" value="G-TYPE LECTIN S-RECEPTOR-LIKE SERINE/THREONINE-PROTEIN KINASE SD2-5"/>
    <property type="match status" value="1"/>
</dbReference>
<comment type="caution">
    <text evidence="7">The sequence shown here is derived from an EMBL/GenBank/DDBJ whole genome shotgun (WGS) entry which is preliminary data.</text>
</comment>
<evidence type="ECO:0000256" key="3">
    <source>
        <dbReference type="ARBA" id="ARBA00023180"/>
    </source>
</evidence>
<reference evidence="7" key="2">
    <citation type="submission" date="2017-06" db="EMBL/GenBank/DDBJ databases">
        <title>The pomegranate genome and the genomics of punicalagin biosynthesis.</title>
        <authorList>
            <person name="Xu C."/>
        </authorList>
    </citation>
    <scope>NUCLEOTIDE SEQUENCE [LARGE SCALE GENOMIC DNA]</scope>
    <source>
        <tissue evidence="7">Fresh leaf</tissue>
    </source>
</reference>
<dbReference type="Gene3D" id="2.90.10.10">
    <property type="entry name" value="Bulb-type lectin domain"/>
    <property type="match status" value="2"/>
</dbReference>
<proteinExistence type="predicted"/>
<evidence type="ECO:0000313" key="9">
    <source>
        <dbReference type="Proteomes" id="UP000197138"/>
    </source>
</evidence>